<accession>A0ABX1ZU76</accession>
<evidence type="ECO:0000313" key="2">
    <source>
        <dbReference type="EMBL" id="NOV03456.1"/>
    </source>
</evidence>
<keyword evidence="3" id="KW-1185">Reference proteome</keyword>
<dbReference type="RefSeq" id="WP_171686241.1">
    <property type="nucleotide sequence ID" value="NZ_WHNZ01000061.1"/>
</dbReference>
<evidence type="ECO:0000313" key="3">
    <source>
        <dbReference type="Proteomes" id="UP000618579"/>
    </source>
</evidence>
<organism evidence="2 3">
    <name type="scientific">Paenibacillus planticolens</name>
    <dbReference type="NCBI Taxonomy" id="2654976"/>
    <lineage>
        <taxon>Bacteria</taxon>
        <taxon>Bacillati</taxon>
        <taxon>Bacillota</taxon>
        <taxon>Bacilli</taxon>
        <taxon>Bacillales</taxon>
        <taxon>Paenibacillaceae</taxon>
        <taxon>Paenibacillus</taxon>
    </lineage>
</organism>
<dbReference type="EMBL" id="WHNZ01000061">
    <property type="protein sequence ID" value="NOV03456.1"/>
    <property type="molecule type" value="Genomic_DNA"/>
</dbReference>
<reference evidence="2 3" key="1">
    <citation type="submission" date="2019-10" db="EMBL/GenBank/DDBJ databases">
        <title>Description of Paenibacillus pedi sp. nov.</title>
        <authorList>
            <person name="Carlier A."/>
            <person name="Qi S."/>
        </authorList>
    </citation>
    <scope>NUCLEOTIDE SEQUENCE [LARGE SCALE GENOMIC DNA]</scope>
    <source>
        <strain evidence="2 3">LMG 31457</strain>
    </source>
</reference>
<gene>
    <name evidence="2" type="ORF">GC097_25975</name>
</gene>
<protein>
    <submittedName>
        <fullName evidence="2">Uncharacterized protein</fullName>
    </submittedName>
</protein>
<feature type="transmembrane region" description="Helical" evidence="1">
    <location>
        <begin position="12"/>
        <end position="33"/>
    </location>
</feature>
<dbReference type="Gene3D" id="3.40.50.880">
    <property type="match status" value="1"/>
</dbReference>
<keyword evidence="1" id="KW-0472">Membrane</keyword>
<sequence length="808" mass="87806">MKPSLCHTIASRLTYLIGTILLFVWMQCGGPFLGTAGAEEAAQIEIESQIGFGASNVKQGKWTPVTMTLRNQGGDVSGDLVIQVANPNRTKDFSYVQHVELPKGSVKVVTMLLPGNAYTKSNNRITFYEKSQKNGKKIALAGNAYLEAFSLPKETVQVGVLARDVDTLNFLTLLNQSGKNVNVLHLKQEEIPKESLGLDSLDVLAINDFASDTLTAEQVQAIQLWTQRGGNLLLAGGAGYPKSAAPFTKIAPVIYEGTSALKELPQVEKIGEKELVFPQPFTLSQGKLAGGAETIVSEGMLPVFARSAYGSGFVTYAAYDLSLNPLASWNGNQRLWEQILAGTIESAHANNLNQIRFGNDPFWEMDRALEYFPSLQPPKLPMLALVLLLYAILVGPVLYLVLKRLDRREWAWFVIPIVAIVTSIGVFQFGASNRGSMMAESLSTVTLNGTGSGIKQSAVSVFLPKGGDLELKFAGKSVVSPLLRSDVYPSMQLHEQSELVIRKEIDAAIVRLQDIPYSSISKLAVEEEQLVSIGKLDYSISELSAKGAKGQITNNTTKELKDAAVLINQSYIKIGNIPAGASANFDTAGGIGVSNGFDIPQLAFPYPTNNNVDVNLHQRSMLIGHLNQKANFSGGITPMIIGWMKDQTSISLTSGGSIPTEQLTLVSQEMKINYVTTDGKIVIPSTALVPALIDNHLKMSAVQFQNGPFMQMGSGDVTLDYQLPALAGASYLTMEMTGDPNPDVTTELWNSETKVWEAITLKSYQTWEGDKLQPYLLEGKSIRMKVTTVQNNTMFRIPAVSLEGVVKR</sequence>
<evidence type="ECO:0000256" key="1">
    <source>
        <dbReference type="SAM" id="Phobius"/>
    </source>
</evidence>
<dbReference type="Proteomes" id="UP000618579">
    <property type="component" value="Unassembled WGS sequence"/>
</dbReference>
<comment type="caution">
    <text evidence="2">The sequence shown here is derived from an EMBL/GenBank/DDBJ whole genome shotgun (WGS) entry which is preliminary data.</text>
</comment>
<keyword evidence="1" id="KW-0812">Transmembrane</keyword>
<feature type="transmembrane region" description="Helical" evidence="1">
    <location>
        <begin position="380"/>
        <end position="401"/>
    </location>
</feature>
<dbReference type="SUPFAM" id="SSF52317">
    <property type="entry name" value="Class I glutamine amidotransferase-like"/>
    <property type="match status" value="1"/>
</dbReference>
<keyword evidence="1" id="KW-1133">Transmembrane helix</keyword>
<feature type="transmembrane region" description="Helical" evidence="1">
    <location>
        <begin position="410"/>
        <end position="431"/>
    </location>
</feature>
<dbReference type="InterPro" id="IPR029062">
    <property type="entry name" value="Class_I_gatase-like"/>
</dbReference>
<name>A0ABX1ZU76_9BACL</name>
<proteinExistence type="predicted"/>